<reference evidence="1" key="1">
    <citation type="journal article" date="2017" name="Proc. Natl. Acad. Sci. U.S.A.">
        <title>Comparative genomics uncovers the prolific and distinctive metabolic potential of the cyanobacterial genus Moorea.</title>
        <authorList>
            <person name="Leao T."/>
            <person name="Castelao G."/>
            <person name="Korobeynikov A."/>
            <person name="Monroe E.A."/>
            <person name="Podell S."/>
            <person name="Glukhov E."/>
            <person name="Allen E.E."/>
            <person name="Gerwick W.H."/>
            <person name="Gerwick L."/>
        </authorList>
    </citation>
    <scope>NUCLEOTIDE SEQUENCE</scope>
    <source>
        <strain evidence="1">JHB</strain>
    </source>
</reference>
<dbReference type="Proteomes" id="UP000176944">
    <property type="component" value="Chromosome"/>
</dbReference>
<reference evidence="1" key="2">
    <citation type="submission" date="2022-10" db="EMBL/GenBank/DDBJ databases">
        <authorList>
            <person name="Ngo T.-E."/>
        </authorList>
    </citation>
    <scope>NUCLEOTIDE SEQUENCE</scope>
    <source>
        <strain evidence="1">JHB</strain>
    </source>
</reference>
<dbReference type="AlphaFoldDB" id="A0A1D9FX56"/>
<protein>
    <submittedName>
        <fullName evidence="1">Uncharacterized protein</fullName>
    </submittedName>
</protein>
<proteinExistence type="predicted"/>
<evidence type="ECO:0000313" key="1">
    <source>
        <dbReference type="EMBL" id="AOY79903.2"/>
    </source>
</evidence>
<sequence length="157" mass="17429">MEFQVDALDIEHNSPDLDNSSRQLNSLVIRVDTLPNTIPRRTGEVKVPRFKKKITIANGVISSAVNQLQKSLIVGWAVSSNALCKLLNLSAALPTLHELTKGSREQGIGNRESGTGNREKILCILLIRFVNLARLARQIYAMGFLFIVLMVGERLCF</sequence>
<accession>A0A1D9FX56</accession>
<organism evidence="1">
    <name type="scientific">Moorena producens (strain JHB)</name>
    <dbReference type="NCBI Taxonomy" id="1454205"/>
    <lineage>
        <taxon>Bacteria</taxon>
        <taxon>Bacillati</taxon>
        <taxon>Cyanobacteriota</taxon>
        <taxon>Cyanophyceae</taxon>
        <taxon>Coleofasciculales</taxon>
        <taxon>Coleofasciculaceae</taxon>
        <taxon>Moorena</taxon>
    </lineage>
</organism>
<name>A0A1D9FX56_MOOP1</name>
<dbReference type="EMBL" id="CP017708">
    <property type="protein sequence ID" value="AOY79903.2"/>
    <property type="molecule type" value="Genomic_DNA"/>
</dbReference>
<gene>
    <name evidence="1" type="ORF">BJP36_08165</name>
</gene>